<feature type="compositionally biased region" description="Basic and acidic residues" evidence="1">
    <location>
        <begin position="75"/>
        <end position="103"/>
    </location>
</feature>
<name>A0A6S6W0A9_9PLEO</name>
<dbReference type="Proteomes" id="UP000472372">
    <property type="component" value="Chromosome 4"/>
</dbReference>
<dbReference type="EMBL" id="HG992980">
    <property type="protein sequence ID" value="CAE7031625.1"/>
    <property type="molecule type" value="Genomic_DNA"/>
</dbReference>
<reference evidence="2" key="1">
    <citation type="submission" date="2021-02" db="EMBL/GenBank/DDBJ databases">
        <authorList>
            <person name="Syme A R."/>
            <person name="Syme A R."/>
            <person name="Moolhuijzen P."/>
        </authorList>
    </citation>
    <scope>NUCLEOTIDE SEQUENCE</scope>
    <source>
        <strain evidence="2">W1-1</strain>
    </source>
</reference>
<accession>A0A6S6W0A9</accession>
<organism evidence="2 3">
    <name type="scientific">Pyrenophora teres f. teres</name>
    <dbReference type="NCBI Taxonomy" id="97479"/>
    <lineage>
        <taxon>Eukaryota</taxon>
        <taxon>Fungi</taxon>
        <taxon>Dikarya</taxon>
        <taxon>Ascomycota</taxon>
        <taxon>Pezizomycotina</taxon>
        <taxon>Dothideomycetes</taxon>
        <taxon>Pleosporomycetidae</taxon>
        <taxon>Pleosporales</taxon>
        <taxon>Pleosporineae</taxon>
        <taxon>Pleosporaceae</taxon>
        <taxon>Pyrenophora</taxon>
    </lineage>
</organism>
<gene>
    <name evidence="2" type="ORF">PTTW11_04835</name>
</gene>
<evidence type="ECO:0000313" key="2">
    <source>
        <dbReference type="EMBL" id="CAE7031625.1"/>
    </source>
</evidence>
<feature type="region of interest" description="Disordered" evidence="1">
    <location>
        <begin position="70"/>
        <end position="103"/>
    </location>
</feature>
<proteinExistence type="predicted"/>
<sequence length="145" mass="16521">MTRQLLESDPTIVASYPYSRNSPNPKTSLPHRSLKLLLHITSIYGPKIMNENLDVGLIAEAISKSRHLITAPQKAGEKDNDFVRKDYKSPKDSDTSKIVNPEHHNDLKANADPYCKCLAQEEIGFAIVLWMILEEKDKKKFSGWW</sequence>
<dbReference type="AlphaFoldDB" id="A0A6S6W0A9"/>
<protein>
    <submittedName>
        <fullName evidence="2">Uncharacterized protein</fullName>
    </submittedName>
</protein>
<evidence type="ECO:0000313" key="3">
    <source>
        <dbReference type="Proteomes" id="UP000472372"/>
    </source>
</evidence>
<evidence type="ECO:0000256" key="1">
    <source>
        <dbReference type="SAM" id="MobiDB-lite"/>
    </source>
</evidence>